<evidence type="ECO:0000313" key="3">
    <source>
        <dbReference type="Proteomes" id="UP000675940"/>
    </source>
</evidence>
<comment type="caution">
    <text evidence="2">The sequence shown here is derived from an EMBL/GenBank/DDBJ whole genome shotgun (WGS) entry which is preliminary data.</text>
</comment>
<evidence type="ECO:0000256" key="1">
    <source>
        <dbReference type="SAM" id="MobiDB-lite"/>
    </source>
</evidence>
<keyword evidence="3" id="KW-1185">Reference proteome</keyword>
<accession>A0A940S2T8</accession>
<feature type="region of interest" description="Disordered" evidence="1">
    <location>
        <begin position="49"/>
        <end position="68"/>
    </location>
</feature>
<name>A0A940S2T8_9RHOB</name>
<dbReference type="RefSeq" id="WP_209362746.1">
    <property type="nucleotide sequence ID" value="NZ_JAGISH010000012.1"/>
</dbReference>
<protein>
    <submittedName>
        <fullName evidence="2">Uncharacterized protein</fullName>
    </submittedName>
</protein>
<dbReference type="EMBL" id="JAGISH010000012">
    <property type="protein sequence ID" value="MBP0484416.1"/>
    <property type="molecule type" value="Genomic_DNA"/>
</dbReference>
<evidence type="ECO:0000313" key="2">
    <source>
        <dbReference type="EMBL" id="MBP0484416.1"/>
    </source>
</evidence>
<dbReference type="AlphaFoldDB" id="A0A940S2T8"/>
<dbReference type="Proteomes" id="UP000675940">
    <property type="component" value="Unassembled WGS sequence"/>
</dbReference>
<reference evidence="2" key="1">
    <citation type="submission" date="2021-03" db="EMBL/GenBank/DDBJ databases">
        <title>Sagittula salina sp. nov. strain M10.9X isolated from the marine waste.</title>
        <authorList>
            <person name="Satari L."/>
            <person name="Molina-Menor E."/>
            <person name="Vidal-Verdu A."/>
            <person name="Pascual J."/>
            <person name="Pereto J."/>
            <person name="Porcar M."/>
        </authorList>
    </citation>
    <scope>NUCLEOTIDE SEQUENCE</scope>
    <source>
        <strain evidence="2">M10.9X</strain>
    </source>
</reference>
<sequence length="68" mass="7193">MIGSRIRAQADAFGPMPAASVARCIVGAEIQLCPDTIWSFRPWRAGAARRSLPEINSQPRQGTGIAGG</sequence>
<proteinExistence type="predicted"/>
<gene>
    <name evidence="2" type="ORF">J5474_18235</name>
</gene>
<organism evidence="2 3">
    <name type="scientific">Sagittula salina</name>
    <dbReference type="NCBI Taxonomy" id="2820268"/>
    <lineage>
        <taxon>Bacteria</taxon>
        <taxon>Pseudomonadati</taxon>
        <taxon>Pseudomonadota</taxon>
        <taxon>Alphaproteobacteria</taxon>
        <taxon>Rhodobacterales</taxon>
        <taxon>Roseobacteraceae</taxon>
        <taxon>Sagittula</taxon>
    </lineage>
</organism>